<evidence type="ECO:0000313" key="1">
    <source>
        <dbReference type="EMBL" id="CAD5236092.1"/>
    </source>
</evidence>
<proteinExistence type="predicted"/>
<sequence length="308" mass="34999">MTNDIEHKVVSTYIQPITTGFLLFALRSRTHEGTTRLSVKVSNSNYPDDFTHQFFPSKVGVKDLIKHLSDFVHKSDTYHDVGKRYLDSKYYLQFQIEYTQYRATYHVLYLCGLNNGPFPLAAVAVSPGERNAHNAHEKNKAYLETKKQMAGLLVWLEQVLRKMESAEADEPPVPMVTLDDEKYHISLLDGCGRRGSIVNYVRFDKATKVLMMGSPRGKFTTKFSEHQTQLLKNAIADISTVVDTQITLDVESNFYIRRIDGVEGTTIKRLIINSDVFGGTGKVIFITRDMAELLRQVHVALDKCSKLI</sequence>
<reference evidence="1 2" key="1">
    <citation type="submission" date="2020-09" db="EMBL/GenBank/DDBJ databases">
        <authorList>
            <person name="Jameson E."/>
        </authorList>
    </citation>
    <scope>NUCLEOTIDE SEQUENCE [LARGE SCALE GENOMIC DNA]</scope>
</reference>
<keyword evidence="2" id="KW-1185">Reference proteome</keyword>
<dbReference type="Proteomes" id="UP000596247">
    <property type="component" value="Chromosome"/>
</dbReference>
<evidence type="ECO:0000313" key="2">
    <source>
        <dbReference type="Proteomes" id="UP000596247"/>
    </source>
</evidence>
<protein>
    <submittedName>
        <fullName evidence="1">Uncharacterized protein</fullName>
    </submittedName>
</protein>
<name>A0A7R8MJD8_9CAUD</name>
<accession>A0A7R8MJD8</accession>
<gene>
    <name evidence="1" type="ORF">LLCLJKAH_00103</name>
</gene>
<dbReference type="EMBL" id="LR881104">
    <property type="protein sequence ID" value="CAD5236092.1"/>
    <property type="molecule type" value="Genomic_DNA"/>
</dbReference>
<organism evidence="1 2">
    <name type="scientific">Klebsiella phage vB_KvM-Eowyn</name>
    <dbReference type="NCBI Taxonomy" id="2762819"/>
    <lineage>
        <taxon>Viruses</taxon>
        <taxon>Duplodnaviria</taxon>
        <taxon>Heunggongvirae</taxon>
        <taxon>Uroviricota</taxon>
        <taxon>Caudoviricetes</taxon>
        <taxon>Chimalliviridae</taxon>
        <taxon>Eowynvirus</taxon>
        <taxon>Eowynvirus eowyn</taxon>
    </lineage>
</organism>